<organism evidence="3 4">
    <name type="scientific">Reticulomyxa filosa</name>
    <dbReference type="NCBI Taxonomy" id="46433"/>
    <lineage>
        <taxon>Eukaryota</taxon>
        <taxon>Sar</taxon>
        <taxon>Rhizaria</taxon>
        <taxon>Retaria</taxon>
        <taxon>Foraminifera</taxon>
        <taxon>Monothalamids</taxon>
        <taxon>Reticulomyxidae</taxon>
        <taxon>Reticulomyxa</taxon>
    </lineage>
</organism>
<proteinExistence type="predicted"/>
<dbReference type="PANTHER" id="PTHR38483">
    <property type="entry name" value="CHROMOSOME 1, WHOLE GENOME SHOTGUN SEQUENCE"/>
    <property type="match status" value="1"/>
</dbReference>
<dbReference type="PANTHER" id="PTHR38483:SF1">
    <property type="entry name" value="ION TRANSPORT DOMAIN-CONTAINING PROTEIN"/>
    <property type="match status" value="1"/>
</dbReference>
<comment type="caution">
    <text evidence="3">The sequence shown here is derived from an EMBL/GenBank/DDBJ whole genome shotgun (WGS) entry which is preliminary data.</text>
</comment>
<keyword evidence="2" id="KW-0812">Transmembrane</keyword>
<protein>
    <recommendedName>
        <fullName evidence="5">Ion transport domain-containing protein</fullName>
    </recommendedName>
</protein>
<keyword evidence="2" id="KW-0472">Membrane</keyword>
<sequence length="348" mass="40243">MGTDTEDHERECGRECIRAAALRTKSSKSYFVWYLILIIMNAFVLIWELFCTRCYQKPAIAIEGIITFLFASEVVIEIVSQEFKFFFVYLFIWHNIHTLYQHLKNFFFKKMGGEFANKSKVYFNYWSNRIDAFVCFLCVVLWIFFVSVEKPEGYTHHSVESLLDIVIVGARYSIQAIRFCRFAHQGQKNRENLRHENVVFDKAAIRSFVEQHNDHFERFVLRMPKKTSLDNDDLDDMDNADPEFELDRNSMKTYSNSKAGLKQMDSEVELGDLSGSGFMAKKFTKDSVSSEEQPSDVESVESRQNTRGLKIATNSFLGNNTPVAPDAHIPGLHEQSSDVSFTNEILVL</sequence>
<accession>X6N294</accession>
<feature type="region of interest" description="Disordered" evidence="1">
    <location>
        <begin position="284"/>
        <end position="305"/>
    </location>
</feature>
<evidence type="ECO:0000256" key="2">
    <source>
        <dbReference type="SAM" id="Phobius"/>
    </source>
</evidence>
<evidence type="ECO:0000313" key="4">
    <source>
        <dbReference type="Proteomes" id="UP000023152"/>
    </source>
</evidence>
<feature type="transmembrane region" description="Helical" evidence="2">
    <location>
        <begin position="59"/>
        <end position="79"/>
    </location>
</feature>
<keyword evidence="4" id="KW-1185">Reference proteome</keyword>
<feature type="transmembrane region" description="Helical" evidence="2">
    <location>
        <begin position="31"/>
        <end position="50"/>
    </location>
</feature>
<name>X6N294_RETFI</name>
<evidence type="ECO:0008006" key="5">
    <source>
        <dbReference type="Google" id="ProtNLM"/>
    </source>
</evidence>
<evidence type="ECO:0000256" key="1">
    <source>
        <dbReference type="SAM" id="MobiDB-lite"/>
    </source>
</evidence>
<feature type="transmembrane region" description="Helical" evidence="2">
    <location>
        <begin position="85"/>
        <end position="103"/>
    </location>
</feature>
<dbReference type="EMBL" id="ASPP01013689">
    <property type="protein sequence ID" value="ETO19412.1"/>
    <property type="molecule type" value="Genomic_DNA"/>
</dbReference>
<reference evidence="3 4" key="1">
    <citation type="journal article" date="2013" name="Curr. Biol.">
        <title>The Genome of the Foraminiferan Reticulomyxa filosa.</title>
        <authorList>
            <person name="Glockner G."/>
            <person name="Hulsmann N."/>
            <person name="Schleicher M."/>
            <person name="Noegel A.A."/>
            <person name="Eichinger L."/>
            <person name="Gallinger C."/>
            <person name="Pawlowski J."/>
            <person name="Sierra R."/>
            <person name="Euteneuer U."/>
            <person name="Pillet L."/>
            <person name="Moustafa A."/>
            <person name="Platzer M."/>
            <person name="Groth M."/>
            <person name="Szafranski K."/>
            <person name="Schliwa M."/>
        </authorList>
    </citation>
    <scope>NUCLEOTIDE SEQUENCE [LARGE SCALE GENOMIC DNA]</scope>
</reference>
<gene>
    <name evidence="3" type="ORF">RFI_17824</name>
</gene>
<feature type="transmembrane region" description="Helical" evidence="2">
    <location>
        <begin position="130"/>
        <end position="148"/>
    </location>
</feature>
<evidence type="ECO:0000313" key="3">
    <source>
        <dbReference type="EMBL" id="ETO19412.1"/>
    </source>
</evidence>
<dbReference type="AlphaFoldDB" id="X6N294"/>
<dbReference type="Proteomes" id="UP000023152">
    <property type="component" value="Unassembled WGS sequence"/>
</dbReference>
<keyword evidence="2" id="KW-1133">Transmembrane helix</keyword>